<sequence>MPPVPPYPVFIDSHVIGGFGRGSSDLGIPTANIPASDFLASGIPKGQTGIYFGLAKISGKYGTLVRHTSPEENGSKPPATEIVQTEKSIVPKDGVVLPMVMSVGWNPFYGNSEPSAEVHIVHKFAEQFYGAAIKLAVLGYIRPEQNFASVDALIEEIMNDIRKAKEILAENGFKQIESNEFFK</sequence>
<dbReference type="PANTHER" id="PTHR22749">
    <property type="entry name" value="RIBOFLAVIN KINASE/FMN ADENYLYLTRANSFERASE"/>
    <property type="match status" value="1"/>
</dbReference>
<accession>A0A1E3Q0U6</accession>
<evidence type="ECO:0000256" key="1">
    <source>
        <dbReference type="ARBA" id="ARBA00003572"/>
    </source>
</evidence>
<name>A0A1E3Q0U6_LIPST</name>
<dbReference type="Proteomes" id="UP000094385">
    <property type="component" value="Unassembled WGS sequence"/>
</dbReference>
<dbReference type="Pfam" id="PF01687">
    <property type="entry name" value="Flavokinase"/>
    <property type="match status" value="1"/>
</dbReference>
<keyword evidence="9" id="KW-0547">Nucleotide-binding</keyword>
<dbReference type="OrthoDB" id="276388at2759"/>
<proteinExistence type="inferred from homology"/>
<evidence type="ECO:0000256" key="10">
    <source>
        <dbReference type="ARBA" id="ARBA00022840"/>
    </source>
</evidence>
<dbReference type="AlphaFoldDB" id="A0A1E3Q0U6"/>
<evidence type="ECO:0000256" key="11">
    <source>
        <dbReference type="ARBA" id="ARBA00029960"/>
    </source>
</evidence>
<evidence type="ECO:0000256" key="5">
    <source>
        <dbReference type="ARBA" id="ARBA00017394"/>
    </source>
</evidence>
<dbReference type="SMART" id="SM00904">
    <property type="entry name" value="Flavokinase"/>
    <property type="match status" value="1"/>
</dbReference>
<evidence type="ECO:0000256" key="7">
    <source>
        <dbReference type="ARBA" id="ARBA00022643"/>
    </source>
</evidence>
<dbReference type="GO" id="GO:0009231">
    <property type="term" value="P:riboflavin biosynthetic process"/>
    <property type="evidence" value="ECO:0007669"/>
    <property type="project" value="InterPro"/>
</dbReference>
<evidence type="ECO:0000256" key="8">
    <source>
        <dbReference type="ARBA" id="ARBA00022679"/>
    </source>
</evidence>
<dbReference type="GO" id="GO:0009398">
    <property type="term" value="P:FMN biosynthetic process"/>
    <property type="evidence" value="ECO:0007669"/>
    <property type="project" value="UniProtKB-UniPathway"/>
</dbReference>
<keyword evidence="6" id="KW-0285">Flavoprotein</keyword>
<dbReference type="GO" id="GO:0008531">
    <property type="term" value="F:riboflavin kinase activity"/>
    <property type="evidence" value="ECO:0007669"/>
    <property type="project" value="UniProtKB-EC"/>
</dbReference>
<dbReference type="STRING" id="675824.A0A1E3Q0U6"/>
<dbReference type="EMBL" id="KV454298">
    <property type="protein sequence ID" value="ODQ71124.1"/>
    <property type="molecule type" value="Genomic_DNA"/>
</dbReference>
<keyword evidence="8" id="KW-0808">Transferase</keyword>
<dbReference type="InterPro" id="IPR015865">
    <property type="entry name" value="Riboflavin_kinase_bac/euk"/>
</dbReference>
<dbReference type="SUPFAM" id="SSF82114">
    <property type="entry name" value="Riboflavin kinase-like"/>
    <property type="match status" value="1"/>
</dbReference>
<evidence type="ECO:0000256" key="2">
    <source>
        <dbReference type="ARBA" id="ARBA00005201"/>
    </source>
</evidence>
<dbReference type="InterPro" id="IPR023468">
    <property type="entry name" value="Riboflavin_kinase"/>
</dbReference>
<keyword evidence="14" id="KW-1185">Reference proteome</keyword>
<comment type="similarity">
    <text evidence="3">Belongs to the flavokinase family.</text>
</comment>
<organism evidence="13 14">
    <name type="scientific">Lipomyces starkeyi NRRL Y-11557</name>
    <dbReference type="NCBI Taxonomy" id="675824"/>
    <lineage>
        <taxon>Eukaryota</taxon>
        <taxon>Fungi</taxon>
        <taxon>Dikarya</taxon>
        <taxon>Ascomycota</taxon>
        <taxon>Saccharomycotina</taxon>
        <taxon>Lipomycetes</taxon>
        <taxon>Lipomycetales</taxon>
        <taxon>Lipomycetaceae</taxon>
        <taxon>Lipomyces</taxon>
    </lineage>
</organism>
<evidence type="ECO:0000259" key="12">
    <source>
        <dbReference type="SMART" id="SM00904"/>
    </source>
</evidence>
<evidence type="ECO:0000313" key="13">
    <source>
        <dbReference type="EMBL" id="ODQ71124.1"/>
    </source>
</evidence>
<reference evidence="13 14" key="1">
    <citation type="journal article" date="2016" name="Proc. Natl. Acad. Sci. U.S.A.">
        <title>Comparative genomics of biotechnologically important yeasts.</title>
        <authorList>
            <person name="Riley R."/>
            <person name="Haridas S."/>
            <person name="Wolfe K.H."/>
            <person name="Lopes M.R."/>
            <person name="Hittinger C.T."/>
            <person name="Goeker M."/>
            <person name="Salamov A.A."/>
            <person name="Wisecaver J.H."/>
            <person name="Long T.M."/>
            <person name="Calvey C.H."/>
            <person name="Aerts A.L."/>
            <person name="Barry K.W."/>
            <person name="Choi C."/>
            <person name="Clum A."/>
            <person name="Coughlan A.Y."/>
            <person name="Deshpande S."/>
            <person name="Douglass A.P."/>
            <person name="Hanson S.J."/>
            <person name="Klenk H.-P."/>
            <person name="LaButti K.M."/>
            <person name="Lapidus A."/>
            <person name="Lindquist E.A."/>
            <person name="Lipzen A.M."/>
            <person name="Meier-Kolthoff J.P."/>
            <person name="Ohm R.A."/>
            <person name="Otillar R.P."/>
            <person name="Pangilinan J.L."/>
            <person name="Peng Y."/>
            <person name="Rokas A."/>
            <person name="Rosa C.A."/>
            <person name="Scheuner C."/>
            <person name="Sibirny A.A."/>
            <person name="Slot J.C."/>
            <person name="Stielow J.B."/>
            <person name="Sun H."/>
            <person name="Kurtzman C.P."/>
            <person name="Blackwell M."/>
            <person name="Grigoriev I.V."/>
            <person name="Jeffries T.W."/>
        </authorList>
    </citation>
    <scope>NUCLEOTIDE SEQUENCE [LARGE SCALE GENOMIC DNA]</scope>
    <source>
        <strain evidence="13 14">NRRL Y-11557</strain>
    </source>
</reference>
<keyword evidence="10" id="KW-0067">ATP-binding</keyword>
<feature type="domain" description="Riboflavin kinase" evidence="12">
    <location>
        <begin position="4"/>
        <end position="169"/>
    </location>
</feature>
<evidence type="ECO:0000256" key="4">
    <source>
        <dbReference type="ARBA" id="ARBA00012105"/>
    </source>
</evidence>
<comment type="pathway">
    <text evidence="2">Cofactor biosynthesis; FMN biosynthesis; FMN from riboflavin (ATP route): step 1/1.</text>
</comment>
<evidence type="ECO:0000256" key="9">
    <source>
        <dbReference type="ARBA" id="ARBA00022741"/>
    </source>
</evidence>
<evidence type="ECO:0000256" key="6">
    <source>
        <dbReference type="ARBA" id="ARBA00022630"/>
    </source>
</evidence>
<evidence type="ECO:0000313" key="14">
    <source>
        <dbReference type="Proteomes" id="UP000094385"/>
    </source>
</evidence>
<dbReference type="UniPathway" id="UPA00276">
    <property type="reaction ID" value="UER00406"/>
</dbReference>
<protein>
    <recommendedName>
        <fullName evidence="5">Riboflavin kinase</fullName>
        <ecNumber evidence="4">2.7.1.26</ecNumber>
    </recommendedName>
    <alternativeName>
        <fullName evidence="11">Flavin mononucleotide kinase 1</fullName>
    </alternativeName>
</protein>
<dbReference type="InterPro" id="IPR023465">
    <property type="entry name" value="Riboflavin_kinase_dom_sf"/>
</dbReference>
<dbReference type="Gene3D" id="2.40.30.30">
    <property type="entry name" value="Riboflavin kinase-like"/>
    <property type="match status" value="1"/>
</dbReference>
<comment type="function">
    <text evidence="1">Catalyzes the phosphorylation of riboflavin (vitamin B2) to form flavin mononucleotide (FMN) coenzyme.</text>
</comment>
<keyword evidence="7" id="KW-0288">FMN</keyword>
<gene>
    <name evidence="13" type="ORF">LIPSTDRAFT_147292</name>
</gene>
<dbReference type="EC" id="2.7.1.26" evidence="4"/>
<dbReference type="GO" id="GO:0005743">
    <property type="term" value="C:mitochondrial inner membrane"/>
    <property type="evidence" value="ECO:0007669"/>
    <property type="project" value="EnsemblFungi"/>
</dbReference>
<dbReference type="PANTHER" id="PTHR22749:SF6">
    <property type="entry name" value="RIBOFLAVIN KINASE"/>
    <property type="match status" value="1"/>
</dbReference>
<dbReference type="GO" id="GO:0005524">
    <property type="term" value="F:ATP binding"/>
    <property type="evidence" value="ECO:0007669"/>
    <property type="project" value="UniProtKB-KW"/>
</dbReference>
<evidence type="ECO:0000256" key="3">
    <source>
        <dbReference type="ARBA" id="ARBA00010108"/>
    </source>
</evidence>